<name>A0A426RM83_9FLAO</name>
<organism evidence="1 2">
    <name type="scientific">Maribacter algicola</name>
    <dbReference type="NCBI Taxonomy" id="2498892"/>
    <lineage>
        <taxon>Bacteria</taxon>
        <taxon>Pseudomonadati</taxon>
        <taxon>Bacteroidota</taxon>
        <taxon>Flavobacteriia</taxon>
        <taxon>Flavobacteriales</taxon>
        <taxon>Flavobacteriaceae</taxon>
        <taxon>Maribacter</taxon>
    </lineage>
</organism>
<protein>
    <submittedName>
        <fullName evidence="1">Uncharacterized protein</fullName>
    </submittedName>
</protein>
<keyword evidence="2" id="KW-1185">Reference proteome</keyword>
<evidence type="ECO:0000313" key="1">
    <source>
        <dbReference type="EMBL" id="RRQ50116.1"/>
    </source>
</evidence>
<comment type="caution">
    <text evidence="1">The sequence shown here is derived from an EMBL/GenBank/DDBJ whole genome shotgun (WGS) entry which is preliminary data.</text>
</comment>
<dbReference type="RefSeq" id="WP_125221932.1">
    <property type="nucleotide sequence ID" value="NZ_QUSX01000001.1"/>
</dbReference>
<dbReference type="EMBL" id="QUSX01000001">
    <property type="protein sequence ID" value="RRQ50116.1"/>
    <property type="molecule type" value="Genomic_DNA"/>
</dbReference>
<dbReference type="AlphaFoldDB" id="A0A426RM83"/>
<evidence type="ECO:0000313" key="2">
    <source>
        <dbReference type="Proteomes" id="UP000286990"/>
    </source>
</evidence>
<reference evidence="2" key="1">
    <citation type="submission" date="2018-08" db="EMBL/GenBank/DDBJ databases">
        <authorList>
            <person name="Khan S.A."/>
            <person name="J S.E."/>
        </authorList>
    </citation>
    <scope>NUCLEOTIDE SEQUENCE [LARGE SCALE GENOMIC DNA]</scope>
    <source>
        <strain evidence="2">PoM-212</strain>
    </source>
</reference>
<proteinExistence type="predicted"/>
<reference evidence="2" key="2">
    <citation type="submission" date="2018-12" db="EMBL/GenBank/DDBJ databases">
        <title>Maribacter lutimaris sp. nov., isolated from marine sediment.</title>
        <authorList>
            <person name="Kim K.K."/>
        </authorList>
    </citation>
    <scope>NUCLEOTIDE SEQUENCE [LARGE SCALE GENOMIC DNA]</scope>
    <source>
        <strain evidence="2">PoM-212</strain>
    </source>
</reference>
<accession>A0A426RM83</accession>
<sequence length="189" mass="22154">MIIKLLGHFKYSVVLLCLVFVNVHQIKAQENYRPGYVIIKVGDTLYGKISDRRTGPFGGIHDKIKFSGKGRKKRFSPNKILSYRKGDSVYRSFLLDGEATFLRVVSEGPVSLYKYELQEQGEEMVLDIAYLKKESNHELVRADQGIFGLKRQRLIQFFQDCPPLAEKIRRKEFKYPHQLVDYYNEWIKK</sequence>
<dbReference type="OrthoDB" id="1179464at2"/>
<dbReference type="Proteomes" id="UP000286990">
    <property type="component" value="Unassembled WGS sequence"/>
</dbReference>
<gene>
    <name evidence="1" type="ORF">DZC72_05970</name>
</gene>